<keyword evidence="2" id="KW-0472">Membrane</keyword>
<evidence type="ECO:0000256" key="1">
    <source>
        <dbReference type="PROSITE-ProRule" id="PRU00175"/>
    </source>
</evidence>
<keyword evidence="5" id="KW-1185">Reference proteome</keyword>
<dbReference type="AlphaFoldDB" id="A0A834Z5Y4"/>
<evidence type="ECO:0000259" key="3">
    <source>
        <dbReference type="PROSITE" id="PS50089"/>
    </source>
</evidence>
<dbReference type="OMA" id="LIIIRWC"/>
<protein>
    <recommendedName>
        <fullName evidence="3">RING-type domain-containing protein</fullName>
    </recommendedName>
</protein>
<dbReference type="SUPFAM" id="SSF57850">
    <property type="entry name" value="RING/U-box"/>
    <property type="match status" value="1"/>
</dbReference>
<reference evidence="4 5" key="1">
    <citation type="submission" date="2020-04" db="EMBL/GenBank/DDBJ databases">
        <title>Plant Genome Project.</title>
        <authorList>
            <person name="Zhang R.-G."/>
        </authorList>
    </citation>
    <scope>NUCLEOTIDE SEQUENCE [LARGE SCALE GENOMIC DNA]</scope>
    <source>
        <strain evidence="4">YNK0</strain>
        <tissue evidence="4">Leaf</tissue>
    </source>
</reference>
<dbReference type="GO" id="GO:0016567">
    <property type="term" value="P:protein ubiquitination"/>
    <property type="evidence" value="ECO:0007669"/>
    <property type="project" value="UniProtKB-UniPathway"/>
</dbReference>
<name>A0A834Z5Y4_TETSI</name>
<dbReference type="PROSITE" id="PS50089">
    <property type="entry name" value="ZF_RING_2"/>
    <property type="match status" value="1"/>
</dbReference>
<dbReference type="PANTHER" id="PTHR45676:SF84">
    <property type="entry name" value="RING-TYPE DOMAIN-CONTAINING PROTEIN"/>
    <property type="match status" value="1"/>
</dbReference>
<dbReference type="Pfam" id="PF13639">
    <property type="entry name" value="zf-RING_2"/>
    <property type="match status" value="1"/>
</dbReference>
<dbReference type="Gene3D" id="3.30.40.10">
    <property type="entry name" value="Zinc/RING finger domain, C3HC4 (zinc finger)"/>
    <property type="match status" value="1"/>
</dbReference>
<gene>
    <name evidence="4" type="ORF">HHK36_014363</name>
</gene>
<feature type="domain" description="RING-type" evidence="3">
    <location>
        <begin position="97"/>
        <end position="139"/>
    </location>
</feature>
<dbReference type="GO" id="GO:0008270">
    <property type="term" value="F:zinc ion binding"/>
    <property type="evidence" value="ECO:0007669"/>
    <property type="project" value="UniProtKB-KW"/>
</dbReference>
<accession>A0A834Z5Y4</accession>
<keyword evidence="1" id="KW-0479">Metal-binding</keyword>
<comment type="caution">
    <text evidence="4">The sequence shown here is derived from an EMBL/GenBank/DDBJ whole genome shotgun (WGS) entry which is preliminary data.</text>
</comment>
<keyword evidence="2" id="KW-0812">Transmembrane</keyword>
<dbReference type="InterPro" id="IPR013083">
    <property type="entry name" value="Znf_RING/FYVE/PHD"/>
</dbReference>
<sequence length="153" mass="17409">MDHALNHFMASPPHPTTSRKPSLSFFYYGLVVMGSIAVVLTLYNIIFVGWCTHRRSNRRSNQSPGDTSLTFVNSDDHPVSTFKFQKEVETPEQDNECAVCLSVFEDDEDVRQLPRCNHSFHAPCIDMWLYSHSDCPLCRAIVELPAPHELVLV</sequence>
<evidence type="ECO:0000313" key="4">
    <source>
        <dbReference type="EMBL" id="KAF8401060.1"/>
    </source>
</evidence>
<dbReference type="OrthoDB" id="9984778at2759"/>
<keyword evidence="2" id="KW-1133">Transmembrane helix</keyword>
<dbReference type="SMART" id="SM00184">
    <property type="entry name" value="RING"/>
    <property type="match status" value="1"/>
</dbReference>
<organism evidence="4 5">
    <name type="scientific">Tetracentron sinense</name>
    <name type="common">Spur-leaf</name>
    <dbReference type="NCBI Taxonomy" id="13715"/>
    <lineage>
        <taxon>Eukaryota</taxon>
        <taxon>Viridiplantae</taxon>
        <taxon>Streptophyta</taxon>
        <taxon>Embryophyta</taxon>
        <taxon>Tracheophyta</taxon>
        <taxon>Spermatophyta</taxon>
        <taxon>Magnoliopsida</taxon>
        <taxon>Trochodendrales</taxon>
        <taxon>Trochodendraceae</taxon>
        <taxon>Tetracentron</taxon>
    </lineage>
</organism>
<evidence type="ECO:0000313" key="5">
    <source>
        <dbReference type="Proteomes" id="UP000655225"/>
    </source>
</evidence>
<dbReference type="CDD" id="cd16461">
    <property type="entry name" value="RING-H2_EL5-like"/>
    <property type="match status" value="1"/>
</dbReference>
<keyword evidence="1" id="KW-0863">Zinc-finger</keyword>
<dbReference type="EMBL" id="JABCRI010000009">
    <property type="protein sequence ID" value="KAF8401060.1"/>
    <property type="molecule type" value="Genomic_DNA"/>
</dbReference>
<feature type="transmembrane region" description="Helical" evidence="2">
    <location>
        <begin position="25"/>
        <end position="50"/>
    </location>
</feature>
<keyword evidence="1" id="KW-0862">Zinc</keyword>
<evidence type="ECO:0000256" key="2">
    <source>
        <dbReference type="SAM" id="Phobius"/>
    </source>
</evidence>
<dbReference type="InterPro" id="IPR001841">
    <property type="entry name" value="Znf_RING"/>
</dbReference>
<dbReference type="UniPathway" id="UPA00143"/>
<dbReference type="Proteomes" id="UP000655225">
    <property type="component" value="Unassembled WGS sequence"/>
</dbReference>
<dbReference type="PANTHER" id="PTHR45676">
    <property type="entry name" value="RING-H2 FINGER PROTEIN ATL51-RELATED"/>
    <property type="match status" value="1"/>
</dbReference>
<proteinExistence type="predicted"/>